<feature type="region of interest" description="Disordered" evidence="1">
    <location>
        <begin position="170"/>
        <end position="196"/>
    </location>
</feature>
<feature type="region of interest" description="Disordered" evidence="1">
    <location>
        <begin position="986"/>
        <end position="1039"/>
    </location>
</feature>
<feature type="region of interest" description="Disordered" evidence="1">
    <location>
        <begin position="1056"/>
        <end position="1114"/>
    </location>
</feature>
<accession>A0A1R1YJB8</accession>
<dbReference type="OrthoDB" id="10468893at2759"/>
<organism evidence="2 3">
    <name type="scientific">Smittium culicis</name>
    <dbReference type="NCBI Taxonomy" id="133412"/>
    <lineage>
        <taxon>Eukaryota</taxon>
        <taxon>Fungi</taxon>
        <taxon>Fungi incertae sedis</taxon>
        <taxon>Zoopagomycota</taxon>
        <taxon>Kickxellomycotina</taxon>
        <taxon>Harpellomycetes</taxon>
        <taxon>Harpellales</taxon>
        <taxon>Legeriomycetaceae</taxon>
        <taxon>Smittium</taxon>
    </lineage>
</organism>
<evidence type="ECO:0000313" key="2">
    <source>
        <dbReference type="EMBL" id="OMJ27017.1"/>
    </source>
</evidence>
<feature type="compositionally biased region" description="Polar residues" evidence="1">
    <location>
        <begin position="772"/>
        <end position="787"/>
    </location>
</feature>
<reference evidence="3" key="1">
    <citation type="submission" date="2017-01" db="EMBL/GenBank/DDBJ databases">
        <authorList>
            <person name="Wang Y."/>
            <person name="White M."/>
            <person name="Kvist S."/>
            <person name="Moncalvo J.-M."/>
        </authorList>
    </citation>
    <scope>NUCLEOTIDE SEQUENCE [LARGE SCALE GENOMIC DNA]</scope>
    <source>
        <strain evidence="3">ID-206-W2</strain>
    </source>
</reference>
<sequence length="1352" mass="152165">MENNETFELLTGGFNNNEMLMSDDGSCYSCENGEIGNNVRYSEGDKGVNLSKNYNKVSRNEPQNNFNEIGFNSTDLTKGNNGDYIRVPERSKSIRDKYNDKSYNIGSSYIDRNFPQVQFPPLVSEFVNNHIMSKHEKSTAMLPMKIKDKVRDETLIKENMHSSNHTSLKLVDSRKNDQKSFNAENSRMRSDSNTFDHRNNISDLNFENSSININGYHGRAVKHNVSFFRSPSPPKSQAQFYSADRNIKLPSMRRGLNISKVSYTEDDKDRSGEVMAGEISFDSHNNIKLDSSDKVYRESELRSFIKQDNLTSEISRYTSVIDTENDSKRDKDEYRKHYIPTKKPTISLAKRNRKISVSKKGDDLNKIDQGISSKTSEMAPTKSNADESIEYENGDSIQPDIFSSQLLIKYGMIRSSKLDIEKHDDDEDVPERSKSIREKYNDKSYNIGSSYIDRNFPQVQFPPLVSEFVNNHIMNKHEESTAMLPMKIKDKVRDETLIKENMHSSNHTSLKLVDRRKNDQKSFNAKNSRMRSDSNTFDHRKNISDLNFENSSININGHHGRAVKHNVSFFRSPSPPKSQAQFYSADRNIKLPSMRRGLNISKVSYTEDDKDRSGEVMAGEISFDSHNNIKLDSSDKVYRESELRSFIKQDNLTSEISRYTSVIDTENDSKRDKDEYRKHYIPTKKPTISLAKRNRKISVSKKGDDLNKIDQGISSKTSEMAPTKSNADESIEYENGDSIQPDIFSSQLLIKYGMIRSSKLDIEKHDDDEDGNYQSNSISNIHTSKNSNVLGEHDRKIDEMKETRTTSSKEKAGINFGGKIGTVVNEKTNIGAKQYGTGRNKLNIRQVKLSKSEEMGTDKNDAKEEIAKVLAVGTSDKASRLRTPSGRSFIIKPKMMKLKSSINSAKRPESKHYGNKTKQEKGLVKKQTVIIRRNVKKSPRLVAIEQHVKRTSILENILAIKGKKIGANGKRTKASEFVNLKSGIENSNKSSKKTVPYPGSAEDSVETVSKKSNGDSFGAFNGSTEKKPGISKQGNASRDNFRKNIEKLGLVKKQNKKAEAGVGGLKATGSEDEVAEKSRDNSTENAKIKVQKSTKSPLRTDDMAENGELDGKKSGGMMTAFPSIRYINKDNLKSPILASNFLARVEEPFDKNLELINGKILGNKMASGFRLVNLKPKTPNNSISEIEGIKSYLEYDKNDGRYYEQYGKMGLDAIDGGIFGGRRTIDSKTHSMNGPMEYEKHHNVDGDFDAGGEKIVTGDNEMPKRNVAKLDNNNYKLLAISDGLIMNKKKPSSKPGKLIDKSMISPPLKVDKSANSGDAGYVKEGDGNGGPDAVFEERWKCGEAREYSNEDD</sequence>
<protein>
    <submittedName>
        <fullName evidence="2">Uncharacterized protein</fullName>
    </submittedName>
</protein>
<gene>
    <name evidence="2" type="ORF">AYI69_g3569</name>
</gene>
<evidence type="ECO:0000313" key="3">
    <source>
        <dbReference type="Proteomes" id="UP000187429"/>
    </source>
</evidence>
<feature type="region of interest" description="Disordered" evidence="1">
    <location>
        <begin position="766"/>
        <end position="787"/>
    </location>
</feature>
<feature type="region of interest" description="Disordered" evidence="1">
    <location>
        <begin position="902"/>
        <end position="921"/>
    </location>
</feature>
<comment type="caution">
    <text evidence="2">The sequence shown here is derived from an EMBL/GenBank/DDBJ whole genome shotgun (WGS) entry which is preliminary data.</text>
</comment>
<keyword evidence="3" id="KW-1185">Reference proteome</keyword>
<evidence type="ECO:0000256" key="1">
    <source>
        <dbReference type="SAM" id="MobiDB-lite"/>
    </source>
</evidence>
<feature type="compositionally biased region" description="Basic and acidic residues" evidence="1">
    <location>
        <begin position="906"/>
        <end position="921"/>
    </location>
</feature>
<feature type="region of interest" description="Disordered" evidence="1">
    <location>
        <begin position="518"/>
        <end position="538"/>
    </location>
</feature>
<name>A0A1R1YJB8_9FUNG</name>
<feature type="region of interest" description="Disordered" evidence="1">
    <location>
        <begin position="1289"/>
        <end position="1337"/>
    </location>
</feature>
<feature type="compositionally biased region" description="Basic and acidic residues" evidence="1">
    <location>
        <begin position="186"/>
        <end position="196"/>
    </location>
</feature>
<dbReference type="EMBL" id="LSSM01001225">
    <property type="protein sequence ID" value="OMJ27017.1"/>
    <property type="molecule type" value="Genomic_DNA"/>
</dbReference>
<dbReference type="Proteomes" id="UP000187429">
    <property type="component" value="Unassembled WGS sequence"/>
</dbReference>
<proteinExistence type="predicted"/>